<dbReference type="RefSeq" id="WP_204005447.1">
    <property type="nucleotide sequence ID" value="NZ_BOPG01000060.1"/>
</dbReference>
<dbReference type="InterPro" id="IPR025333">
    <property type="entry name" value="DUF4239"/>
</dbReference>
<gene>
    <name evidence="2" type="ORF">Vau01_083400</name>
</gene>
<dbReference type="Proteomes" id="UP000612585">
    <property type="component" value="Unassembled WGS sequence"/>
</dbReference>
<organism evidence="2 3">
    <name type="scientific">Virgisporangium aurantiacum</name>
    <dbReference type="NCBI Taxonomy" id="175570"/>
    <lineage>
        <taxon>Bacteria</taxon>
        <taxon>Bacillati</taxon>
        <taxon>Actinomycetota</taxon>
        <taxon>Actinomycetes</taxon>
        <taxon>Micromonosporales</taxon>
        <taxon>Micromonosporaceae</taxon>
        <taxon>Virgisporangium</taxon>
    </lineage>
</organism>
<evidence type="ECO:0000256" key="1">
    <source>
        <dbReference type="SAM" id="Phobius"/>
    </source>
</evidence>
<keyword evidence="3" id="KW-1185">Reference proteome</keyword>
<feature type="transmembrane region" description="Helical" evidence="1">
    <location>
        <begin position="45"/>
        <end position="66"/>
    </location>
</feature>
<evidence type="ECO:0000313" key="3">
    <source>
        <dbReference type="Proteomes" id="UP000612585"/>
    </source>
</evidence>
<keyword evidence="1" id="KW-1133">Transmembrane helix</keyword>
<feature type="transmembrane region" description="Helical" evidence="1">
    <location>
        <begin position="6"/>
        <end position="24"/>
    </location>
</feature>
<feature type="transmembrane region" description="Helical" evidence="1">
    <location>
        <begin position="183"/>
        <end position="203"/>
    </location>
</feature>
<proteinExistence type="predicted"/>
<keyword evidence="1" id="KW-0812">Transmembrane</keyword>
<protein>
    <recommendedName>
        <fullName evidence="4">DUF4239 domain-containing protein</fullName>
    </recommendedName>
</protein>
<reference evidence="2" key="1">
    <citation type="submission" date="2021-01" db="EMBL/GenBank/DDBJ databases">
        <title>Whole genome shotgun sequence of Virgisporangium aurantiacum NBRC 16421.</title>
        <authorList>
            <person name="Komaki H."/>
            <person name="Tamura T."/>
        </authorList>
    </citation>
    <scope>NUCLEOTIDE SEQUENCE</scope>
    <source>
        <strain evidence="2">NBRC 16421</strain>
    </source>
</reference>
<sequence>MNFETIFAGAVVVVVTVIAAIGAATQVHRYLPTSDRRENNDVAGVAFAIVGVLYAILLTFVTLSVWEDNDAAVDSARAEARAVVEVRRYAATLPGPQNAALSGLAERYVDIVAREEWPRMAAGGQVGPAGGAVLDEMWRDVDAVVAAGEPGVGRQAEARTTLRELGQARDARLAAVDAGLPGVVWLALLVGAVIALGNTLLFGVKGIVEYLSIVAILSAMSALMLYAVYELEYPYQRSERVTAEVFLDAVGTLTGQ</sequence>
<dbReference type="EMBL" id="BOPG01000060">
    <property type="protein sequence ID" value="GIJ60824.1"/>
    <property type="molecule type" value="Genomic_DNA"/>
</dbReference>
<name>A0A8J3ZBB2_9ACTN</name>
<evidence type="ECO:0008006" key="4">
    <source>
        <dbReference type="Google" id="ProtNLM"/>
    </source>
</evidence>
<keyword evidence="1" id="KW-0472">Membrane</keyword>
<evidence type="ECO:0000313" key="2">
    <source>
        <dbReference type="EMBL" id="GIJ60824.1"/>
    </source>
</evidence>
<dbReference type="AlphaFoldDB" id="A0A8J3ZBB2"/>
<dbReference type="Pfam" id="PF14023">
    <property type="entry name" value="Bestrophin-like"/>
    <property type="match status" value="1"/>
</dbReference>
<accession>A0A8J3ZBB2</accession>
<feature type="transmembrane region" description="Helical" evidence="1">
    <location>
        <begin position="210"/>
        <end position="229"/>
    </location>
</feature>
<comment type="caution">
    <text evidence="2">The sequence shown here is derived from an EMBL/GenBank/DDBJ whole genome shotgun (WGS) entry which is preliminary data.</text>
</comment>